<sequence>MEDGVEEEEGSSHRPTSTNPSSHYSSPYLLPESSSSFLNSDLSFQPSHDSFLIAPNPHPRSYHPSHDAPYALISWPEPPTHIPRPPQPRPFVSIAGCPGVNQISHEEASKKMHREVERQRRQGMNSLFCSLRSLLPLESVKGKRSLPDHMNEAFNYIHDLRSRIKDLEVKRDKLRRKSHFVALQMESSSSGATPVNCFSVHPYLDGIEVVIRVEFNEHEFPLSRVLLLLAQEGVPAVNCLYTRNNDITIYAIKSEACVPGSFDITGLQMKLGQLLNL</sequence>
<dbReference type="Proteomes" id="UP001057402">
    <property type="component" value="Chromosome 10"/>
</dbReference>
<keyword evidence="2" id="KW-1185">Reference proteome</keyword>
<proteinExistence type="predicted"/>
<organism evidence="1 2">
    <name type="scientific">Melastoma candidum</name>
    <dbReference type="NCBI Taxonomy" id="119954"/>
    <lineage>
        <taxon>Eukaryota</taxon>
        <taxon>Viridiplantae</taxon>
        <taxon>Streptophyta</taxon>
        <taxon>Embryophyta</taxon>
        <taxon>Tracheophyta</taxon>
        <taxon>Spermatophyta</taxon>
        <taxon>Magnoliopsida</taxon>
        <taxon>eudicotyledons</taxon>
        <taxon>Gunneridae</taxon>
        <taxon>Pentapetalae</taxon>
        <taxon>rosids</taxon>
        <taxon>malvids</taxon>
        <taxon>Myrtales</taxon>
        <taxon>Melastomataceae</taxon>
        <taxon>Melastomatoideae</taxon>
        <taxon>Melastomateae</taxon>
        <taxon>Melastoma</taxon>
    </lineage>
</organism>
<accession>A0ACB9M6Z9</accession>
<evidence type="ECO:0000313" key="1">
    <source>
        <dbReference type="EMBL" id="KAI4320053.1"/>
    </source>
</evidence>
<evidence type="ECO:0000313" key="2">
    <source>
        <dbReference type="Proteomes" id="UP001057402"/>
    </source>
</evidence>
<reference evidence="2" key="1">
    <citation type="journal article" date="2023" name="Front. Plant Sci.">
        <title>Chromosomal-level genome assembly of Melastoma candidum provides insights into trichome evolution.</title>
        <authorList>
            <person name="Zhong Y."/>
            <person name="Wu W."/>
            <person name="Sun C."/>
            <person name="Zou P."/>
            <person name="Liu Y."/>
            <person name="Dai S."/>
            <person name="Zhou R."/>
        </authorList>
    </citation>
    <scope>NUCLEOTIDE SEQUENCE [LARGE SCALE GENOMIC DNA]</scope>
</reference>
<dbReference type="EMBL" id="CM042889">
    <property type="protein sequence ID" value="KAI4320053.1"/>
    <property type="molecule type" value="Genomic_DNA"/>
</dbReference>
<gene>
    <name evidence="1" type="ORF">MLD38_033574</name>
</gene>
<protein>
    <submittedName>
        <fullName evidence="1">Uncharacterized protein</fullName>
    </submittedName>
</protein>
<name>A0ACB9M6Z9_9MYRT</name>
<comment type="caution">
    <text evidence="1">The sequence shown here is derived from an EMBL/GenBank/DDBJ whole genome shotgun (WGS) entry which is preliminary data.</text>
</comment>